<dbReference type="EC" id="1.14.12.17" evidence="2"/>
<dbReference type="GO" id="GO:0005344">
    <property type="term" value="F:oxygen carrier activity"/>
    <property type="evidence" value="ECO:0007669"/>
    <property type="project" value="UniProtKB-KW"/>
</dbReference>
<dbReference type="PRINTS" id="PR00410">
    <property type="entry name" value="PHEHYDRXLASE"/>
</dbReference>
<dbReference type="GO" id="GO:0046872">
    <property type="term" value="F:metal ion binding"/>
    <property type="evidence" value="ECO:0007669"/>
    <property type="project" value="UniProtKB-KW"/>
</dbReference>
<comment type="similarity">
    <text evidence="1">In the C-terminal section; belongs to the flavoprotein pyridine nucleotide cytochrome reductase family.</text>
</comment>
<keyword evidence="10" id="KW-0813">Transport</keyword>
<evidence type="ECO:0000256" key="2">
    <source>
        <dbReference type="ARBA" id="ARBA00012229"/>
    </source>
</evidence>
<dbReference type="PROSITE" id="PS51384">
    <property type="entry name" value="FAD_FR"/>
    <property type="match status" value="1"/>
</dbReference>
<keyword evidence="7" id="KW-0520">NAD</keyword>
<evidence type="ECO:0000256" key="3">
    <source>
        <dbReference type="ARBA" id="ARBA00022617"/>
    </source>
</evidence>
<sequence length="388" mass="42046">MLTEPQIIVIRETLPAVGGAIDEITPNFYRRLFAAHPALERDLFNRGNQAVGAQQRSLAASIAMYATAVVDDEVSARTMLERVANKHASLGVAPDQYPVVYEHLFAAIGEVLGAAVTPAVAEAWTALYWQLADELIAIEKGLYAAAAITPESVWRTVVVAERQQETPRTVAFVLADPSGAPLPDFLPGQYVSVAVRLPDGARQIRQYSLSGAGEGRWRVGVRRDGEVSSYLHEYAFEGVELQVSPPFGDIVLDSDPTTPLVLASAGIGITPVLGMLYHLAEEEGGRRVVVAHADRTRATHAHRTELAELVARIPGAELHTWYDDLPDGYPLEEGESRGRIDLSGMEIPGDANAYLCGPLPFMSGTADQLEVAGLPRERVWFEAFTPSV</sequence>
<dbReference type="InterPro" id="IPR039261">
    <property type="entry name" value="FNR_nucleotide-bd"/>
</dbReference>
<keyword evidence="3 10" id="KW-0349">Heme</keyword>
<name>A0A138AJ61_9ACTN</name>
<dbReference type="CDD" id="cd06184">
    <property type="entry name" value="flavohem_like_fad_nad_binding"/>
    <property type="match status" value="1"/>
</dbReference>
<dbReference type="EMBL" id="LSRE01000008">
    <property type="protein sequence ID" value="KXP00108.1"/>
    <property type="molecule type" value="Genomic_DNA"/>
</dbReference>
<dbReference type="InterPro" id="IPR009050">
    <property type="entry name" value="Globin-like_sf"/>
</dbReference>
<dbReference type="EMBL" id="LSRF01000033">
    <property type="protein sequence ID" value="KXP10367.1"/>
    <property type="molecule type" value="Genomic_DNA"/>
</dbReference>
<dbReference type="InterPro" id="IPR001433">
    <property type="entry name" value="OxRdtase_FAD/NAD-bd"/>
</dbReference>
<dbReference type="Pfam" id="PF00042">
    <property type="entry name" value="Globin"/>
    <property type="match status" value="1"/>
</dbReference>
<dbReference type="InterPro" id="IPR000971">
    <property type="entry name" value="Globin"/>
</dbReference>
<reference evidence="14" key="2">
    <citation type="submission" date="2016-02" db="EMBL/GenBank/DDBJ databases">
        <authorList>
            <person name="Teng J.L."/>
            <person name="Yang Y."/>
            <person name="Huang Y."/>
            <person name="Guo F."/>
            <person name="Wei W."/>
            <person name="Chen J.H."/>
            <person name="Wong S.Y."/>
            <person name="Lau S.K."/>
            <person name="Woo P.C."/>
        </authorList>
    </citation>
    <scope>NUCLEOTIDE SEQUENCE</scope>
    <source>
        <strain evidence="14">JCM 15929</strain>
    </source>
</reference>
<evidence type="ECO:0000313" key="16">
    <source>
        <dbReference type="Proteomes" id="UP000070409"/>
    </source>
</evidence>
<evidence type="ECO:0000256" key="5">
    <source>
        <dbReference type="ARBA" id="ARBA00022723"/>
    </source>
</evidence>
<dbReference type="InterPro" id="IPR017938">
    <property type="entry name" value="Riboflavin_synthase-like_b-brl"/>
</dbReference>
<evidence type="ECO:0000256" key="6">
    <source>
        <dbReference type="ARBA" id="ARBA00023004"/>
    </source>
</evidence>
<feature type="domain" description="FAD-binding FR-type" evidence="12">
    <location>
        <begin position="152"/>
        <end position="253"/>
    </location>
</feature>
<organism evidence="14 15">
    <name type="scientific">Tsukamurella pseudospumae</name>
    <dbReference type="NCBI Taxonomy" id="239498"/>
    <lineage>
        <taxon>Bacteria</taxon>
        <taxon>Bacillati</taxon>
        <taxon>Actinomycetota</taxon>
        <taxon>Actinomycetes</taxon>
        <taxon>Mycobacteriales</taxon>
        <taxon>Tsukamurellaceae</taxon>
        <taxon>Tsukamurella</taxon>
    </lineage>
</organism>
<dbReference type="GO" id="GO:0019825">
    <property type="term" value="F:oxygen binding"/>
    <property type="evidence" value="ECO:0007669"/>
    <property type="project" value="InterPro"/>
</dbReference>
<evidence type="ECO:0000256" key="1">
    <source>
        <dbReference type="ARBA" id="ARBA00006401"/>
    </source>
</evidence>
<dbReference type="Proteomes" id="UP000070409">
    <property type="component" value="Unassembled WGS sequence"/>
</dbReference>
<dbReference type="PROSITE" id="PS01033">
    <property type="entry name" value="GLOBIN"/>
    <property type="match status" value="1"/>
</dbReference>
<dbReference type="GO" id="GO:0020037">
    <property type="term" value="F:heme binding"/>
    <property type="evidence" value="ECO:0007669"/>
    <property type="project" value="InterPro"/>
</dbReference>
<keyword evidence="5" id="KW-0479">Metal-binding</keyword>
<protein>
    <recommendedName>
        <fullName evidence="2">nitric oxide dioxygenase</fullName>
        <ecNumber evidence="2">1.14.12.17</ecNumber>
    </recommendedName>
</protein>
<dbReference type="AlphaFoldDB" id="A0A138AJ61"/>
<dbReference type="OrthoDB" id="9801223at2"/>
<dbReference type="Gene3D" id="3.40.50.80">
    <property type="entry name" value="Nucleotide-binding domain of ferredoxin-NADP reductase (FNR) module"/>
    <property type="match status" value="1"/>
</dbReference>
<feature type="domain" description="Globin" evidence="11">
    <location>
        <begin position="1"/>
        <end position="140"/>
    </location>
</feature>
<dbReference type="Proteomes" id="UP000070258">
    <property type="component" value="Unassembled WGS sequence"/>
</dbReference>
<evidence type="ECO:0000313" key="13">
    <source>
        <dbReference type="EMBL" id="KXP00108.1"/>
    </source>
</evidence>
<evidence type="ECO:0000259" key="12">
    <source>
        <dbReference type="PROSITE" id="PS51384"/>
    </source>
</evidence>
<evidence type="ECO:0000256" key="4">
    <source>
        <dbReference type="ARBA" id="ARBA00022621"/>
    </source>
</evidence>
<dbReference type="GO" id="GO:0008941">
    <property type="term" value="F:nitric oxide dioxygenase NAD(P)H activity"/>
    <property type="evidence" value="ECO:0007669"/>
    <property type="project" value="UniProtKB-EC"/>
</dbReference>
<dbReference type="GO" id="GO:0071500">
    <property type="term" value="P:cellular response to nitrosative stress"/>
    <property type="evidence" value="ECO:0007669"/>
    <property type="project" value="TreeGrafter"/>
</dbReference>
<reference evidence="13 16" key="3">
    <citation type="submission" date="2016-02" db="EMBL/GenBank/DDBJ databases">
        <authorList>
            <person name="Teng J.L."/>
            <person name="Tang Y."/>
            <person name="Huang Y."/>
            <person name="Guo F."/>
            <person name="Wei W."/>
            <person name="Chen J.H."/>
            <person name="Wong S.Y."/>
            <person name="Lau S.K."/>
            <person name="Woo P.C."/>
        </authorList>
    </citation>
    <scope>NUCLEOTIDE SEQUENCE [LARGE SCALE GENOMIC DNA]</scope>
    <source>
        <strain evidence="13 16">JCM 13375</strain>
    </source>
</reference>
<comment type="caution">
    <text evidence="14">The sequence shown here is derived from an EMBL/GenBank/DDBJ whole genome shotgun (WGS) entry which is preliminary data.</text>
</comment>
<dbReference type="CDD" id="cd14782">
    <property type="entry name" value="FHb-globin_2"/>
    <property type="match status" value="1"/>
</dbReference>
<dbReference type="InterPro" id="IPR017927">
    <property type="entry name" value="FAD-bd_FR_type"/>
</dbReference>
<evidence type="ECO:0000313" key="15">
    <source>
        <dbReference type="Proteomes" id="UP000070258"/>
    </source>
</evidence>
<comment type="catalytic activity">
    <reaction evidence="9">
        <text>2 nitric oxide + NADPH + 2 O2 = 2 nitrate + NADP(+) + H(+)</text>
        <dbReference type="Rhea" id="RHEA:19465"/>
        <dbReference type="ChEBI" id="CHEBI:15378"/>
        <dbReference type="ChEBI" id="CHEBI:15379"/>
        <dbReference type="ChEBI" id="CHEBI:16480"/>
        <dbReference type="ChEBI" id="CHEBI:17632"/>
        <dbReference type="ChEBI" id="CHEBI:57783"/>
        <dbReference type="ChEBI" id="CHEBI:58349"/>
        <dbReference type="EC" id="1.14.12.17"/>
    </reaction>
</comment>
<dbReference type="STRING" id="239498.AXK60_07895"/>
<accession>A0A138AJ61</accession>
<dbReference type="PANTHER" id="PTHR43396:SF3">
    <property type="entry name" value="FLAVOHEMOPROTEIN"/>
    <property type="match status" value="1"/>
</dbReference>
<dbReference type="GO" id="GO:0051537">
    <property type="term" value="F:2 iron, 2 sulfur cluster binding"/>
    <property type="evidence" value="ECO:0007669"/>
    <property type="project" value="UniProtKB-KW"/>
</dbReference>
<keyword evidence="6" id="KW-0408">Iron</keyword>
<comment type="similarity">
    <text evidence="10">Belongs to the globin family.</text>
</comment>
<evidence type="ECO:0000313" key="14">
    <source>
        <dbReference type="EMBL" id="KXP10367.1"/>
    </source>
</evidence>
<dbReference type="PANTHER" id="PTHR43396">
    <property type="entry name" value="FLAVOHEMOPROTEIN"/>
    <property type="match status" value="1"/>
</dbReference>
<keyword evidence="4 10" id="KW-0561">Oxygen transport</keyword>
<evidence type="ECO:0000256" key="7">
    <source>
        <dbReference type="ARBA" id="ARBA00023027"/>
    </source>
</evidence>
<dbReference type="SUPFAM" id="SSF52343">
    <property type="entry name" value="Ferredoxin reductase-like, C-terminal NADP-linked domain"/>
    <property type="match status" value="1"/>
</dbReference>
<evidence type="ECO:0000259" key="11">
    <source>
        <dbReference type="PROSITE" id="PS01033"/>
    </source>
</evidence>
<evidence type="ECO:0000256" key="10">
    <source>
        <dbReference type="RuleBase" id="RU000356"/>
    </source>
</evidence>
<evidence type="ECO:0000256" key="8">
    <source>
        <dbReference type="ARBA" id="ARBA00048649"/>
    </source>
</evidence>
<dbReference type="Gene3D" id="1.10.490.10">
    <property type="entry name" value="Globins"/>
    <property type="match status" value="1"/>
</dbReference>
<dbReference type="InterPro" id="IPR012292">
    <property type="entry name" value="Globin/Proto"/>
</dbReference>
<dbReference type="SUPFAM" id="SSF46458">
    <property type="entry name" value="Globin-like"/>
    <property type="match status" value="1"/>
</dbReference>
<dbReference type="Pfam" id="PF00175">
    <property type="entry name" value="NAD_binding_1"/>
    <property type="match status" value="1"/>
</dbReference>
<evidence type="ECO:0000256" key="9">
    <source>
        <dbReference type="ARBA" id="ARBA00049433"/>
    </source>
</evidence>
<dbReference type="RefSeq" id="WP_068571401.1">
    <property type="nucleotide sequence ID" value="NZ_LSRE01000008.1"/>
</dbReference>
<gene>
    <name evidence="14" type="ORF">AXK60_07895</name>
    <name evidence="13" type="ORF">AXK61_16070</name>
</gene>
<dbReference type="SUPFAM" id="SSF63380">
    <property type="entry name" value="Riboflavin synthase domain-like"/>
    <property type="match status" value="1"/>
</dbReference>
<dbReference type="GO" id="GO:0071949">
    <property type="term" value="F:FAD binding"/>
    <property type="evidence" value="ECO:0007669"/>
    <property type="project" value="TreeGrafter"/>
</dbReference>
<dbReference type="GO" id="GO:0046210">
    <property type="term" value="P:nitric oxide catabolic process"/>
    <property type="evidence" value="ECO:0007669"/>
    <property type="project" value="TreeGrafter"/>
</dbReference>
<reference evidence="15" key="1">
    <citation type="submission" date="2016-02" db="EMBL/GenBank/DDBJ databases">
        <authorList>
            <person name="Wen L."/>
            <person name="He K."/>
            <person name="Yang H."/>
        </authorList>
    </citation>
    <scope>NUCLEOTIDE SEQUENCE [LARGE SCALE GENOMIC DNA]</scope>
    <source>
        <strain evidence="15">JCM 15929</strain>
    </source>
</reference>
<dbReference type="Gene3D" id="2.40.30.10">
    <property type="entry name" value="Translation factors"/>
    <property type="match status" value="1"/>
</dbReference>
<proteinExistence type="inferred from homology"/>
<comment type="catalytic activity">
    <reaction evidence="8">
        <text>2 nitric oxide + NADH + 2 O2 = 2 nitrate + NAD(+) + H(+)</text>
        <dbReference type="Rhea" id="RHEA:19469"/>
        <dbReference type="ChEBI" id="CHEBI:15378"/>
        <dbReference type="ChEBI" id="CHEBI:15379"/>
        <dbReference type="ChEBI" id="CHEBI:16480"/>
        <dbReference type="ChEBI" id="CHEBI:17632"/>
        <dbReference type="ChEBI" id="CHEBI:57540"/>
        <dbReference type="ChEBI" id="CHEBI:57945"/>
        <dbReference type="EC" id="1.14.12.17"/>
    </reaction>
</comment>
<keyword evidence="16" id="KW-1185">Reference proteome</keyword>